<keyword evidence="1" id="KW-0472">Membrane</keyword>
<dbReference type="EMBL" id="JELW01000016">
    <property type="protein sequence ID" value="EXU99927.1"/>
    <property type="molecule type" value="Genomic_DNA"/>
</dbReference>
<keyword evidence="1" id="KW-0812">Transmembrane</keyword>
<comment type="caution">
    <text evidence="2">The sequence shown here is derived from an EMBL/GenBank/DDBJ whole genome shotgun (WGS) entry which is preliminary data.</text>
</comment>
<sequence length="405" mass="42961">MVPCCARAEVEITRRVTDYFDMRSPTQHCQFVPATLDATRPWPKSLRNIVQTVNMDSAATNTAADATITTKPALAARSTLPTTNLGALTTTFTPPDDCMSLTNRYFNSEKPGTYYYNYGFTCNVNGVNGAIFGPMAKPTCFPESFASAFTCEFELSDMLTPYPVYSPGLMCPHGYGPSCTISLPAGTASDAANATSSPNLAERKIQSMLKAGETAIGCCPSGYACDTFKPHGCVSTVKLGGQVTAVNGARGVCFQSTALVTRTANSDTRAIAWGPRVLIIQPTPGPSTGESSKDDGTGKTSLSPGIEAAIAVSIPLGLTIFGLAIYILVYWRRKRAKSNEKAVSARLGGHDCGIPELEGKGVILPSNSPTDQSDASYELPGDHRYLSQELESISKPVELGTGENN</sequence>
<dbReference type="OrthoDB" id="4937775at2759"/>
<keyword evidence="1" id="KW-1133">Transmembrane helix</keyword>
<accession>A0A014P929</accession>
<name>A0A014P929_9HYPO</name>
<protein>
    <submittedName>
        <fullName evidence="2">Uncharacterized protein</fullName>
    </submittedName>
</protein>
<gene>
    <name evidence="2" type="ORF">X797_007056</name>
</gene>
<evidence type="ECO:0000313" key="2">
    <source>
        <dbReference type="EMBL" id="EXU99927.1"/>
    </source>
</evidence>
<dbReference type="HOGENOM" id="CLU_797124_0_0_1"/>
<dbReference type="Proteomes" id="UP000030151">
    <property type="component" value="Unassembled WGS sequence"/>
</dbReference>
<feature type="transmembrane region" description="Helical" evidence="1">
    <location>
        <begin position="308"/>
        <end position="331"/>
    </location>
</feature>
<dbReference type="AlphaFoldDB" id="A0A014P929"/>
<organism evidence="2 3">
    <name type="scientific">Metarhizium robertsii</name>
    <dbReference type="NCBI Taxonomy" id="568076"/>
    <lineage>
        <taxon>Eukaryota</taxon>
        <taxon>Fungi</taxon>
        <taxon>Dikarya</taxon>
        <taxon>Ascomycota</taxon>
        <taxon>Pezizomycotina</taxon>
        <taxon>Sordariomycetes</taxon>
        <taxon>Hypocreomycetidae</taxon>
        <taxon>Hypocreales</taxon>
        <taxon>Clavicipitaceae</taxon>
        <taxon>Metarhizium</taxon>
    </lineage>
</organism>
<reference evidence="2 3" key="1">
    <citation type="submission" date="2014-02" db="EMBL/GenBank/DDBJ databases">
        <title>The genome sequence of the entomopathogenic fungus Metarhizium robertsii ARSEF 2575.</title>
        <authorList>
            <person name="Giuliano Garisto Donzelli B."/>
            <person name="Roe B.A."/>
            <person name="Macmil S.L."/>
            <person name="Krasnoff S.B."/>
            <person name="Gibson D.M."/>
        </authorList>
    </citation>
    <scope>NUCLEOTIDE SEQUENCE [LARGE SCALE GENOMIC DNA]</scope>
    <source>
        <strain evidence="2 3">ARSEF 2575</strain>
    </source>
</reference>
<evidence type="ECO:0000256" key="1">
    <source>
        <dbReference type="SAM" id="Phobius"/>
    </source>
</evidence>
<proteinExistence type="predicted"/>
<evidence type="ECO:0000313" key="3">
    <source>
        <dbReference type="Proteomes" id="UP000030151"/>
    </source>
</evidence>